<dbReference type="AlphaFoldDB" id="A0A9Q0FTV3"/>
<comment type="subcellular location">
    <subcellularLocation>
        <location evidence="1">Nucleus</location>
    </subcellularLocation>
</comment>
<evidence type="ECO:0000256" key="3">
    <source>
        <dbReference type="ARBA" id="ARBA00023125"/>
    </source>
</evidence>
<evidence type="ECO:0000256" key="4">
    <source>
        <dbReference type="ARBA" id="ARBA00023163"/>
    </source>
</evidence>
<evidence type="ECO:0000256" key="2">
    <source>
        <dbReference type="ARBA" id="ARBA00023015"/>
    </source>
</evidence>
<proteinExistence type="predicted"/>
<name>A0A9Q0FTV3_9ROSI</name>
<dbReference type="Gene3D" id="2.40.330.10">
    <property type="entry name" value="DNA-binding pseudobarrel domain"/>
    <property type="match status" value="1"/>
</dbReference>
<gene>
    <name evidence="7" type="ORF">Tsubulata_028493</name>
</gene>
<sequence>METQRFFPAPLNSRKRCLHLPNPEEEVSCGVTLSLAPPRSPKNSRTTSTETDGSLPRTKSCVFPDLSQVEFGKKAEQVEEDRRMGISTELTLYQDPWKIRKTITGSDLGGGGGGPRLLLTSDLIQNHILPSMPASVVSEAKMPNGAAVVAFDVDTWTEHALVFKQWPAMEYYMFMSEYFLWGRDLKEGDVIGLYWDRYYSRLHFAILRRGN</sequence>
<evidence type="ECO:0000313" key="8">
    <source>
        <dbReference type="Proteomes" id="UP001141552"/>
    </source>
</evidence>
<dbReference type="Proteomes" id="UP001141552">
    <property type="component" value="Unassembled WGS sequence"/>
</dbReference>
<keyword evidence="2" id="KW-0805">Transcription regulation</keyword>
<dbReference type="PANTHER" id="PTHR34269:SF11">
    <property type="entry name" value="B3 DOMAIN PROTEIN"/>
    <property type="match status" value="1"/>
</dbReference>
<accession>A0A9Q0FTV3</accession>
<dbReference type="InterPro" id="IPR051442">
    <property type="entry name" value="B3_domain"/>
</dbReference>
<keyword evidence="4" id="KW-0804">Transcription</keyword>
<evidence type="ECO:0000256" key="6">
    <source>
        <dbReference type="SAM" id="MobiDB-lite"/>
    </source>
</evidence>
<reference evidence="7" key="1">
    <citation type="submission" date="2022-02" db="EMBL/GenBank/DDBJ databases">
        <authorList>
            <person name="Henning P.M."/>
            <person name="McCubbin A.G."/>
            <person name="Shore J.S."/>
        </authorList>
    </citation>
    <scope>NUCLEOTIDE SEQUENCE</scope>
    <source>
        <strain evidence="7">F60SS</strain>
        <tissue evidence="7">Leaves</tissue>
    </source>
</reference>
<keyword evidence="8" id="KW-1185">Reference proteome</keyword>
<comment type="caution">
    <text evidence="7">The sequence shown here is derived from an EMBL/GenBank/DDBJ whole genome shotgun (WGS) entry which is preliminary data.</text>
</comment>
<protein>
    <recommendedName>
        <fullName evidence="9">TF-B3 domain-containing protein</fullName>
    </recommendedName>
</protein>
<keyword evidence="3" id="KW-0238">DNA-binding</keyword>
<evidence type="ECO:0000256" key="1">
    <source>
        <dbReference type="ARBA" id="ARBA00004123"/>
    </source>
</evidence>
<dbReference type="EMBL" id="JAKUCV010004101">
    <property type="protein sequence ID" value="KAJ4836512.1"/>
    <property type="molecule type" value="Genomic_DNA"/>
</dbReference>
<reference evidence="7" key="2">
    <citation type="journal article" date="2023" name="Plants (Basel)">
        <title>Annotation of the Turnera subulata (Passifloraceae) Draft Genome Reveals the S-Locus Evolved after the Divergence of Turneroideae from Passifloroideae in a Stepwise Manner.</title>
        <authorList>
            <person name="Henning P.M."/>
            <person name="Roalson E.H."/>
            <person name="Mir W."/>
            <person name="McCubbin A.G."/>
            <person name="Shore J.S."/>
        </authorList>
    </citation>
    <scope>NUCLEOTIDE SEQUENCE</scope>
    <source>
        <strain evidence="7">F60SS</strain>
    </source>
</reference>
<dbReference type="OrthoDB" id="1915967at2759"/>
<dbReference type="GO" id="GO:0003677">
    <property type="term" value="F:DNA binding"/>
    <property type="evidence" value="ECO:0007669"/>
    <property type="project" value="UniProtKB-KW"/>
</dbReference>
<dbReference type="PANTHER" id="PTHR34269">
    <property type="entry name" value="TRANSCRIPTION FACTOR B3-DOMAIN FAMILY-RELATED"/>
    <property type="match status" value="1"/>
</dbReference>
<keyword evidence="5" id="KW-0539">Nucleus</keyword>
<feature type="region of interest" description="Disordered" evidence="6">
    <location>
        <begin position="33"/>
        <end position="59"/>
    </location>
</feature>
<feature type="compositionally biased region" description="Polar residues" evidence="6">
    <location>
        <begin position="41"/>
        <end position="52"/>
    </location>
</feature>
<evidence type="ECO:0000313" key="7">
    <source>
        <dbReference type="EMBL" id="KAJ4836512.1"/>
    </source>
</evidence>
<dbReference type="GO" id="GO:0005634">
    <property type="term" value="C:nucleus"/>
    <property type="evidence" value="ECO:0007669"/>
    <property type="project" value="UniProtKB-SubCell"/>
</dbReference>
<organism evidence="7 8">
    <name type="scientific">Turnera subulata</name>
    <dbReference type="NCBI Taxonomy" id="218843"/>
    <lineage>
        <taxon>Eukaryota</taxon>
        <taxon>Viridiplantae</taxon>
        <taxon>Streptophyta</taxon>
        <taxon>Embryophyta</taxon>
        <taxon>Tracheophyta</taxon>
        <taxon>Spermatophyta</taxon>
        <taxon>Magnoliopsida</taxon>
        <taxon>eudicotyledons</taxon>
        <taxon>Gunneridae</taxon>
        <taxon>Pentapetalae</taxon>
        <taxon>rosids</taxon>
        <taxon>fabids</taxon>
        <taxon>Malpighiales</taxon>
        <taxon>Passifloraceae</taxon>
        <taxon>Turnera</taxon>
    </lineage>
</organism>
<dbReference type="InterPro" id="IPR015300">
    <property type="entry name" value="DNA-bd_pseudobarrel_sf"/>
</dbReference>
<evidence type="ECO:0008006" key="9">
    <source>
        <dbReference type="Google" id="ProtNLM"/>
    </source>
</evidence>
<evidence type="ECO:0000256" key="5">
    <source>
        <dbReference type="ARBA" id="ARBA00023242"/>
    </source>
</evidence>